<name>A0A0S2ISB4_LEPBO</name>
<reference evidence="1 2" key="1">
    <citation type="journal article" date="2015" name="PLoS Negl. Trop. Dis.">
        <title>Distribution of Plasmids in Distinct Leptospira Pathogenic Species.</title>
        <authorList>
            <person name="Wang Y."/>
            <person name="Zhuang X."/>
            <person name="Zhong Y."/>
            <person name="Zhang C."/>
            <person name="Zhang Y."/>
            <person name="Zeng L."/>
            <person name="Zhu Y."/>
            <person name="He P."/>
            <person name="Dong K."/>
            <person name="Pal U."/>
            <person name="Guo X."/>
            <person name="Qin J."/>
        </authorList>
    </citation>
    <scope>NUCLEOTIDE SEQUENCE [LARGE SCALE GENOMIC DNA]</scope>
    <source>
        <strain evidence="1 2">56604</strain>
    </source>
</reference>
<sequence>MFQFSKNEIKEYSLKRIYIPDSKRQRKFERKFLLGNSISLTEMESQLETRHEGNHV</sequence>
<evidence type="ECO:0000313" key="2">
    <source>
        <dbReference type="Proteomes" id="UP000058857"/>
    </source>
</evidence>
<evidence type="ECO:0000313" key="1">
    <source>
        <dbReference type="EMBL" id="ALO26195.1"/>
    </source>
</evidence>
<dbReference type="Proteomes" id="UP000058857">
    <property type="component" value="Chromosome 1"/>
</dbReference>
<dbReference type="EMBL" id="CP012029">
    <property type="protein sequence ID" value="ALO26195.1"/>
    <property type="molecule type" value="Genomic_DNA"/>
</dbReference>
<organism evidence="1">
    <name type="scientific">Leptospira borgpetersenii serovar Ballum</name>
    <dbReference type="NCBI Taxonomy" id="280505"/>
    <lineage>
        <taxon>Bacteria</taxon>
        <taxon>Pseudomonadati</taxon>
        <taxon>Spirochaetota</taxon>
        <taxon>Spirochaetia</taxon>
        <taxon>Leptospirales</taxon>
        <taxon>Leptospiraceae</taxon>
        <taxon>Leptospira</taxon>
    </lineage>
</organism>
<gene>
    <name evidence="1" type="ORF">LBBP_01918</name>
</gene>
<accession>A0A0S2ISB4</accession>
<dbReference type="AlphaFoldDB" id="A0A0S2ISB4"/>
<protein>
    <submittedName>
        <fullName evidence="1">Uncharacterized protein</fullName>
    </submittedName>
</protein>
<proteinExistence type="predicted"/>
<dbReference type="PATRIC" id="fig|280505.15.peg.1880"/>